<dbReference type="AlphaFoldDB" id="A0A1F6FL48"/>
<evidence type="ECO:0000313" key="2">
    <source>
        <dbReference type="Proteomes" id="UP000179136"/>
    </source>
</evidence>
<dbReference type="EMBL" id="MFMW01000032">
    <property type="protein sequence ID" value="OGG86577.1"/>
    <property type="molecule type" value="Genomic_DNA"/>
</dbReference>
<evidence type="ECO:0000313" key="1">
    <source>
        <dbReference type="EMBL" id="OGG86577.1"/>
    </source>
</evidence>
<proteinExistence type="predicted"/>
<accession>A0A1F6FL48</accession>
<sequence>MKKIKAKKQDKTEEILEIVSFIKDNAVTHEEFNGLVGEVSGLAGEVGGLTGRLGKVESDIMVIKAEMVTKDYLDDKLADLRGDLVVLTRKEDGKVKELVKILQSKKVLNKSEVKRIFSMPPFPELAL</sequence>
<protein>
    <submittedName>
        <fullName evidence="1">Uncharacterized protein</fullName>
    </submittedName>
</protein>
<organism evidence="1 2">
    <name type="scientific">Candidatus Kuenenbacteria bacterium RIFCSPHIGHO2_02_FULL_39_13</name>
    <dbReference type="NCBI Taxonomy" id="1798561"/>
    <lineage>
        <taxon>Bacteria</taxon>
        <taxon>Candidatus Kueneniibacteriota</taxon>
    </lineage>
</organism>
<comment type="caution">
    <text evidence="1">The sequence shown here is derived from an EMBL/GenBank/DDBJ whole genome shotgun (WGS) entry which is preliminary data.</text>
</comment>
<gene>
    <name evidence="1" type="ORF">A3B87_02000</name>
</gene>
<name>A0A1F6FL48_9BACT</name>
<dbReference type="STRING" id="1798561.A3B87_02000"/>
<reference evidence="1 2" key="1">
    <citation type="journal article" date="2016" name="Nat. Commun.">
        <title>Thousands of microbial genomes shed light on interconnected biogeochemical processes in an aquifer system.</title>
        <authorList>
            <person name="Anantharaman K."/>
            <person name="Brown C.T."/>
            <person name="Hug L.A."/>
            <person name="Sharon I."/>
            <person name="Castelle C.J."/>
            <person name="Probst A.J."/>
            <person name="Thomas B.C."/>
            <person name="Singh A."/>
            <person name="Wilkins M.J."/>
            <person name="Karaoz U."/>
            <person name="Brodie E.L."/>
            <person name="Williams K.H."/>
            <person name="Hubbard S.S."/>
            <person name="Banfield J.F."/>
        </authorList>
    </citation>
    <scope>NUCLEOTIDE SEQUENCE [LARGE SCALE GENOMIC DNA]</scope>
</reference>
<dbReference type="Proteomes" id="UP000179136">
    <property type="component" value="Unassembled WGS sequence"/>
</dbReference>